<evidence type="ECO:0000313" key="3">
    <source>
        <dbReference type="Proteomes" id="UP001501771"/>
    </source>
</evidence>
<dbReference type="PANTHER" id="PTHR35525">
    <property type="entry name" value="BLL6575 PROTEIN"/>
    <property type="match status" value="1"/>
</dbReference>
<reference evidence="2 3" key="1">
    <citation type="journal article" date="2019" name="Int. J. Syst. Evol. Microbiol.">
        <title>The Global Catalogue of Microorganisms (GCM) 10K type strain sequencing project: providing services to taxonomists for standard genome sequencing and annotation.</title>
        <authorList>
            <consortium name="The Broad Institute Genomics Platform"/>
            <consortium name="The Broad Institute Genome Sequencing Center for Infectious Disease"/>
            <person name="Wu L."/>
            <person name="Ma J."/>
        </authorList>
    </citation>
    <scope>NUCLEOTIDE SEQUENCE [LARGE SCALE GENOMIC DNA]</scope>
    <source>
        <strain evidence="2 3">JCM 16022</strain>
    </source>
</reference>
<dbReference type="Pfam" id="PF11706">
    <property type="entry name" value="zf-CGNR"/>
    <property type="match status" value="1"/>
</dbReference>
<feature type="domain" description="Zinc finger CGNR" evidence="1">
    <location>
        <begin position="133"/>
        <end position="175"/>
    </location>
</feature>
<dbReference type="EMBL" id="BAAAQR010000016">
    <property type="protein sequence ID" value="GAA2154764.1"/>
    <property type="molecule type" value="Genomic_DNA"/>
</dbReference>
<dbReference type="Proteomes" id="UP001501771">
    <property type="component" value="Unassembled WGS sequence"/>
</dbReference>
<dbReference type="SUPFAM" id="SSF160904">
    <property type="entry name" value="Jann2411-like"/>
    <property type="match status" value="1"/>
</dbReference>
<dbReference type="InterPro" id="IPR021005">
    <property type="entry name" value="Znf_CGNR"/>
</dbReference>
<evidence type="ECO:0000259" key="1">
    <source>
        <dbReference type="Pfam" id="PF11706"/>
    </source>
</evidence>
<evidence type="ECO:0000313" key="2">
    <source>
        <dbReference type="EMBL" id="GAA2154764.1"/>
    </source>
</evidence>
<dbReference type="Gene3D" id="1.10.3300.10">
    <property type="entry name" value="Jann2411-like domain"/>
    <property type="match status" value="1"/>
</dbReference>
<dbReference type="InterPro" id="IPR023286">
    <property type="entry name" value="ABATE_dom_sf"/>
</dbReference>
<dbReference type="Pfam" id="PF07336">
    <property type="entry name" value="ABATE"/>
    <property type="match status" value="1"/>
</dbReference>
<name>A0ABN3A6C7_9ACTN</name>
<keyword evidence="3" id="KW-1185">Reference proteome</keyword>
<sequence length="182" mass="19771">MPFDHDTESSLLAAVALVNSAEEPDTLTSVAALDAFYAEHAYTGSRTHDQAELDEVRALRAPLRTLLTSTRDDAVAIVNRMLSEAGAVPQLVRHDGEDWHLHATERTASFATRIAVETAMAMVDVIRADEMSRLDLCADETCGGVVLDLSRNRSRRFCSTACGNRNAVAAYRARQTGGGHQN</sequence>
<organism evidence="2 3">
    <name type="scientific">Nocardioides koreensis</name>
    <dbReference type="NCBI Taxonomy" id="433651"/>
    <lineage>
        <taxon>Bacteria</taxon>
        <taxon>Bacillati</taxon>
        <taxon>Actinomycetota</taxon>
        <taxon>Actinomycetes</taxon>
        <taxon>Propionibacteriales</taxon>
        <taxon>Nocardioidaceae</taxon>
        <taxon>Nocardioides</taxon>
    </lineage>
</organism>
<dbReference type="InterPro" id="IPR010852">
    <property type="entry name" value="ABATE"/>
</dbReference>
<gene>
    <name evidence="2" type="ORF">GCM10009844_41000</name>
</gene>
<protein>
    <submittedName>
        <fullName evidence="2">CGNR zinc finger domain-containing protein</fullName>
    </submittedName>
</protein>
<dbReference type="RefSeq" id="WP_344157007.1">
    <property type="nucleotide sequence ID" value="NZ_BAAAQR010000016.1"/>
</dbReference>
<accession>A0ABN3A6C7</accession>
<proteinExistence type="predicted"/>
<dbReference type="PANTHER" id="PTHR35525:SF3">
    <property type="entry name" value="BLL6575 PROTEIN"/>
    <property type="match status" value="1"/>
</dbReference>
<comment type="caution">
    <text evidence="2">The sequence shown here is derived from an EMBL/GenBank/DDBJ whole genome shotgun (WGS) entry which is preliminary data.</text>
</comment>